<keyword evidence="2" id="KW-1185">Reference proteome</keyword>
<dbReference type="Pfam" id="PF13516">
    <property type="entry name" value="LRR_6"/>
    <property type="match status" value="2"/>
</dbReference>
<protein>
    <submittedName>
        <fullName evidence="1">Uncharacterized protein</fullName>
    </submittedName>
</protein>
<gene>
    <name evidence="1" type="ORF">PCOR1329_LOCUS39979</name>
</gene>
<reference evidence="1" key="1">
    <citation type="submission" date="2023-10" db="EMBL/GenBank/DDBJ databases">
        <authorList>
            <person name="Chen Y."/>
            <person name="Shah S."/>
            <person name="Dougan E. K."/>
            <person name="Thang M."/>
            <person name="Chan C."/>
        </authorList>
    </citation>
    <scope>NUCLEOTIDE SEQUENCE [LARGE SCALE GENOMIC DNA]</scope>
</reference>
<comment type="caution">
    <text evidence="1">The sequence shown here is derived from an EMBL/GenBank/DDBJ whole genome shotgun (WGS) entry which is preliminary data.</text>
</comment>
<dbReference type="InterPro" id="IPR001611">
    <property type="entry name" value="Leu-rich_rpt"/>
</dbReference>
<dbReference type="EMBL" id="CAUYUJ010014827">
    <property type="protein sequence ID" value="CAK0846501.1"/>
    <property type="molecule type" value="Genomic_DNA"/>
</dbReference>
<dbReference type="Pfam" id="PF00560">
    <property type="entry name" value="LRR_1"/>
    <property type="match status" value="1"/>
</dbReference>
<dbReference type="InterPro" id="IPR052394">
    <property type="entry name" value="LRR-containing"/>
</dbReference>
<evidence type="ECO:0000313" key="1">
    <source>
        <dbReference type="EMBL" id="CAK0846501.1"/>
    </source>
</evidence>
<dbReference type="PANTHER" id="PTHR24114">
    <property type="entry name" value="LEUCINE RICH REPEAT FAMILY PROTEIN"/>
    <property type="match status" value="1"/>
</dbReference>
<dbReference type="InterPro" id="IPR032675">
    <property type="entry name" value="LRR_dom_sf"/>
</dbReference>
<organism evidence="1 2">
    <name type="scientific">Prorocentrum cordatum</name>
    <dbReference type="NCBI Taxonomy" id="2364126"/>
    <lineage>
        <taxon>Eukaryota</taxon>
        <taxon>Sar</taxon>
        <taxon>Alveolata</taxon>
        <taxon>Dinophyceae</taxon>
        <taxon>Prorocentrales</taxon>
        <taxon>Prorocentraceae</taxon>
        <taxon>Prorocentrum</taxon>
    </lineage>
</organism>
<dbReference type="SUPFAM" id="SSF52047">
    <property type="entry name" value="RNI-like"/>
    <property type="match status" value="1"/>
</dbReference>
<accession>A0ABN9TKN2</accession>
<proteinExistence type="predicted"/>
<feature type="non-terminal residue" evidence="1">
    <location>
        <position position="136"/>
    </location>
</feature>
<sequence>MPMAVARRPSALTARPRTSADGLDFPQLCEALEASALTELNLAGAFIGSKWPALARVLQESRSVTACDLSSNALGDTGAELVARVLEANPLRTLRLGRNGIGRRGGLALSAALGRDEHLCHLDLSNNGFGEERGCR</sequence>
<name>A0ABN9TKN2_9DINO</name>
<dbReference type="PANTHER" id="PTHR24114:SF2">
    <property type="entry name" value="F-BOX DOMAIN-CONTAINING PROTEIN-RELATED"/>
    <property type="match status" value="1"/>
</dbReference>
<dbReference type="Gene3D" id="3.80.10.10">
    <property type="entry name" value="Ribonuclease Inhibitor"/>
    <property type="match status" value="1"/>
</dbReference>
<dbReference type="Proteomes" id="UP001189429">
    <property type="component" value="Unassembled WGS sequence"/>
</dbReference>
<evidence type="ECO:0000313" key="2">
    <source>
        <dbReference type="Proteomes" id="UP001189429"/>
    </source>
</evidence>